<feature type="region of interest" description="Disordered" evidence="1">
    <location>
        <begin position="707"/>
        <end position="726"/>
    </location>
</feature>
<feature type="region of interest" description="Disordered" evidence="1">
    <location>
        <begin position="155"/>
        <end position="318"/>
    </location>
</feature>
<gene>
    <name evidence="2" type="ORF">KIPB_002498</name>
</gene>
<evidence type="ECO:0000313" key="3">
    <source>
        <dbReference type="Proteomes" id="UP000265618"/>
    </source>
</evidence>
<feature type="compositionally biased region" description="Acidic residues" evidence="1">
    <location>
        <begin position="948"/>
        <end position="958"/>
    </location>
</feature>
<feature type="region of interest" description="Disordered" evidence="1">
    <location>
        <begin position="1158"/>
        <end position="1191"/>
    </location>
</feature>
<feature type="compositionally biased region" description="Basic and acidic residues" evidence="1">
    <location>
        <begin position="931"/>
        <end position="947"/>
    </location>
</feature>
<feature type="compositionally biased region" description="Basic and acidic residues" evidence="1">
    <location>
        <begin position="155"/>
        <end position="187"/>
    </location>
</feature>
<dbReference type="Proteomes" id="UP000265618">
    <property type="component" value="Unassembled WGS sequence"/>
</dbReference>
<feature type="compositionally biased region" description="Basic and acidic residues" evidence="1">
    <location>
        <begin position="505"/>
        <end position="516"/>
    </location>
</feature>
<protein>
    <submittedName>
        <fullName evidence="2">Uncharacterized protein</fullName>
    </submittedName>
</protein>
<feature type="region of interest" description="Disordered" evidence="1">
    <location>
        <begin position="366"/>
        <end position="698"/>
    </location>
</feature>
<evidence type="ECO:0000313" key="2">
    <source>
        <dbReference type="EMBL" id="GIQ81527.1"/>
    </source>
</evidence>
<evidence type="ECO:0000256" key="1">
    <source>
        <dbReference type="SAM" id="MobiDB-lite"/>
    </source>
</evidence>
<feature type="compositionally biased region" description="Basic and acidic residues" evidence="1">
    <location>
        <begin position="374"/>
        <end position="391"/>
    </location>
</feature>
<accession>A0A9K3CRI2</accession>
<feature type="compositionally biased region" description="Basic and acidic residues" evidence="1">
    <location>
        <begin position="844"/>
        <end position="854"/>
    </location>
</feature>
<keyword evidence="3" id="KW-1185">Reference proteome</keyword>
<feature type="compositionally biased region" description="Basic and acidic residues" evidence="1">
    <location>
        <begin position="236"/>
        <end position="259"/>
    </location>
</feature>
<name>A0A9K3CRI2_9EUKA</name>
<feature type="compositionally biased region" description="Basic and acidic residues" evidence="1">
    <location>
        <begin position="270"/>
        <end position="299"/>
    </location>
</feature>
<feature type="region of interest" description="Disordered" evidence="1">
    <location>
        <begin position="53"/>
        <end position="135"/>
    </location>
</feature>
<feature type="compositionally biased region" description="Basic and acidic residues" evidence="1">
    <location>
        <begin position="197"/>
        <end position="223"/>
    </location>
</feature>
<proteinExistence type="predicted"/>
<feature type="compositionally biased region" description="Basic and acidic residues" evidence="1">
    <location>
        <begin position="665"/>
        <end position="698"/>
    </location>
</feature>
<feature type="compositionally biased region" description="Basic residues" evidence="1">
    <location>
        <begin position="875"/>
        <end position="904"/>
    </location>
</feature>
<sequence>MLSCNHRQFRGKALLHSTNNLHRSTSYLGGTLGCFLTGEGAFLRHMDGGSRAPARGWERGAQRAPQSSRDTETAWRRERERYSQSGPETKDRSLDAYRDRLRERQREKQQEAPPPAPAPVAVQEDEAESSESEVVQYVATSLPVAAPASVQRVVERGGERGRDAARVDDYWAREREREQRRGYDSRESSSYGSSGRYPRERERDMGRRDSWGRRQEYDRERGASSRSQYPAYSDSSRSRRDEYSPRDRYPRERYDERTSRPAYRSQPSDYYDRHPQGRVVERDPYPRERSRPVEPRRQGWEGSDPRSTGYPREQERTQVRYPPFTTPATHHHVPAPAPAYASPAYVSPTAAPHSVPRVATGWGLQHPSAAVHEVPSREASREVSPAKEAGSRDVSPLAVSHLISSGVHQRQPHYSSAASPPSNRPAARQLAPSPPRQADTRPGKHDVDTRHRVMASPLLLSSEDEKRQTRAVSPSPSSIITPARSDPNSSRDALLLRDVAMAPGTKEKLGNEEVAKTGKSLVSMRLDSLKKKKAREKREKERKQREEQRKEKEREERERKQREKEDREREERQKERERLKQKEAKEKREREAKDIDDLRLREELKKRELRMEKERARAAEKKRGHDLKKRSDKEKRREKKEREERERKKEEEIRAEKKRKRAERKRKEQARLERQMERERLEEEERERKAERERERQLRRERERDIEMQEDVISESEESEESSEGVDYDTLFDTKCCAPAKRGDGGACLHRTSMDERQELTQYIMDIDAEIRTRVADGEGPEVGIRSELYLPFVREFFEDRNDHRMYCDKAISTVTGLLPGEVQKIRNRIRKACERRAGRVTEKWNRKLPDTPVRRASKPAKVKVAPAASTPKVTPKKAPVKKTPKSTPKKTPKTKATPAKKKAPSLAKAVREKQKKTTSKGASKVSAQGKKPEPRVSRAQSKREREPAEEEESSSEGIDYDTLFDGECCKRGRCLVTTPQQERDALIEEIHTIDTEYEGMDKEHTQAVEAYIAKHFVDRKDEKVYCAKAISTITGLREAQTKLVIRKINQASILASKRRKRTPAQSHKASLSATPTVKPASVTISSPKDKVADTNGDVGVKKEHALLVVEFETEPAASQPEKQKDHVVEAKHNPPMTVDSATHGDGTLLVDPMATEDTARPSGATVRATGGSSPVLHPSHSQNTKDVPPVTVEPDVPVAPSPPVVPTTPSEVPMETLQMLAGGKTADGDFLYLYKGDMAPERTEVASCVEIPPEVQKYLPQPTVYPAPSGTSVTAGVLALSGTDSLGASAVSSAVKEESKHGPTVSVPAERESESPSLGQKRPRSVTHSKAASFSPIGPHLRQAKRVPEDQ</sequence>
<comment type="caution">
    <text evidence="2">The sequence shown here is derived from an EMBL/GenBank/DDBJ whole genome shotgun (WGS) entry which is preliminary data.</text>
</comment>
<feature type="compositionally biased region" description="Basic and acidic residues" evidence="1">
    <location>
        <begin position="438"/>
        <end position="451"/>
    </location>
</feature>
<feature type="region of interest" description="Disordered" evidence="1">
    <location>
        <begin position="844"/>
        <end position="958"/>
    </location>
</feature>
<feature type="region of interest" description="Disordered" evidence="1">
    <location>
        <begin position="1294"/>
        <end position="1352"/>
    </location>
</feature>
<feature type="compositionally biased region" description="Acidic residues" evidence="1">
    <location>
        <begin position="708"/>
        <end position="726"/>
    </location>
</feature>
<reference evidence="2 3" key="1">
    <citation type="journal article" date="2018" name="PLoS ONE">
        <title>The draft genome of Kipferlia bialata reveals reductive genome evolution in fornicate parasites.</title>
        <authorList>
            <person name="Tanifuji G."/>
            <person name="Takabayashi S."/>
            <person name="Kume K."/>
            <person name="Takagi M."/>
            <person name="Nakayama T."/>
            <person name="Kamikawa R."/>
            <person name="Inagaki Y."/>
            <person name="Hashimoto T."/>
        </authorList>
    </citation>
    <scope>NUCLEOTIDE SEQUENCE [LARGE SCALE GENOMIC DNA]</scope>
    <source>
        <strain evidence="2">NY0173</strain>
    </source>
</reference>
<feature type="compositionally biased region" description="Basic and acidic residues" evidence="1">
    <location>
        <begin position="536"/>
        <end position="655"/>
    </location>
</feature>
<feature type="region of interest" description="Disordered" evidence="1">
    <location>
        <begin position="1056"/>
        <end position="1096"/>
    </location>
</feature>
<organism evidence="2 3">
    <name type="scientific">Kipferlia bialata</name>
    <dbReference type="NCBI Taxonomy" id="797122"/>
    <lineage>
        <taxon>Eukaryota</taxon>
        <taxon>Metamonada</taxon>
        <taxon>Carpediemonas-like organisms</taxon>
        <taxon>Kipferlia</taxon>
    </lineage>
</organism>
<dbReference type="EMBL" id="BDIP01000420">
    <property type="protein sequence ID" value="GIQ81527.1"/>
    <property type="molecule type" value="Genomic_DNA"/>
</dbReference>
<feature type="compositionally biased region" description="Basic and acidic residues" evidence="1">
    <location>
        <begin position="69"/>
        <end position="110"/>
    </location>
</feature>
<dbReference type="PROSITE" id="PS51257">
    <property type="entry name" value="PROKAR_LIPOPROTEIN"/>
    <property type="match status" value="1"/>
</dbReference>
<feature type="compositionally biased region" description="Polar residues" evidence="1">
    <location>
        <begin position="470"/>
        <end position="491"/>
    </location>
</feature>
<feature type="compositionally biased region" description="Low complexity" evidence="1">
    <location>
        <begin position="863"/>
        <end position="874"/>
    </location>
</feature>
<feature type="compositionally biased region" description="Low complexity" evidence="1">
    <location>
        <begin position="415"/>
        <end position="428"/>
    </location>
</feature>
<feature type="compositionally biased region" description="Polar residues" evidence="1">
    <location>
        <begin position="1064"/>
        <end position="1076"/>
    </location>
</feature>
<feature type="compositionally biased region" description="Polar residues" evidence="1">
    <location>
        <begin position="402"/>
        <end position="414"/>
    </location>
</feature>